<dbReference type="EMBL" id="JAPCID010000003">
    <property type="protein sequence ID" value="MDA0136413.1"/>
    <property type="molecule type" value="Genomic_DNA"/>
</dbReference>
<protein>
    <recommendedName>
        <fullName evidence="3">Regulatory protein</fullName>
    </recommendedName>
</protein>
<keyword evidence="2" id="KW-1185">Reference proteome</keyword>
<gene>
    <name evidence="1" type="ORF">OJ962_02815</name>
</gene>
<evidence type="ECO:0008006" key="3">
    <source>
        <dbReference type="Google" id="ProtNLM"/>
    </source>
</evidence>
<reference evidence="1" key="1">
    <citation type="submission" date="2022-10" db="EMBL/GenBank/DDBJ databases">
        <title>The WGS of Solirubrobacter sp. CPCC 204708.</title>
        <authorList>
            <person name="Jiang Z."/>
        </authorList>
    </citation>
    <scope>NUCLEOTIDE SEQUENCE</scope>
    <source>
        <strain evidence="1">CPCC 204708</strain>
    </source>
</reference>
<proteinExistence type="predicted"/>
<evidence type="ECO:0000313" key="1">
    <source>
        <dbReference type="EMBL" id="MDA0136413.1"/>
    </source>
</evidence>
<evidence type="ECO:0000313" key="2">
    <source>
        <dbReference type="Proteomes" id="UP001147700"/>
    </source>
</evidence>
<comment type="caution">
    <text evidence="1">The sequence shown here is derived from an EMBL/GenBank/DDBJ whole genome shotgun (WGS) entry which is preliminary data.</text>
</comment>
<organism evidence="1 2">
    <name type="scientific">Solirubrobacter deserti</name>
    <dbReference type="NCBI Taxonomy" id="2282478"/>
    <lineage>
        <taxon>Bacteria</taxon>
        <taxon>Bacillati</taxon>
        <taxon>Actinomycetota</taxon>
        <taxon>Thermoleophilia</taxon>
        <taxon>Solirubrobacterales</taxon>
        <taxon>Solirubrobacteraceae</taxon>
        <taxon>Solirubrobacter</taxon>
    </lineage>
</organism>
<accession>A0ABT4RD09</accession>
<dbReference type="Proteomes" id="UP001147700">
    <property type="component" value="Unassembled WGS sequence"/>
</dbReference>
<sequence length="115" mass="11913">MKLPIDTSGMTFMAAAEARPVTDFETRVQRADENGELLFNLQVVALDPDGAQIITVKVAGDPQVAQGAMLALEGLVAMPWSMNDRSGVAFRASAVKIVGVAGGSPNGKPSEKAAA</sequence>
<name>A0ABT4RD09_9ACTN</name>
<dbReference type="RefSeq" id="WP_202955434.1">
    <property type="nucleotide sequence ID" value="NZ_JAPCID010000003.1"/>
</dbReference>